<name>A0A0E9SEY9_ANGAN</name>
<dbReference type="AlphaFoldDB" id="A0A0E9SEY9"/>
<protein>
    <submittedName>
        <fullName evidence="1">Uncharacterized protein</fullName>
    </submittedName>
</protein>
<proteinExistence type="predicted"/>
<accession>A0A0E9SEY9</accession>
<sequence>MLCIYTENNYFQILIVMS</sequence>
<reference evidence="1" key="2">
    <citation type="journal article" date="2015" name="Fish Shellfish Immunol.">
        <title>Early steps in the European eel (Anguilla anguilla)-Vibrio vulnificus interaction in the gills: Role of the RtxA13 toxin.</title>
        <authorList>
            <person name="Callol A."/>
            <person name="Pajuelo D."/>
            <person name="Ebbesson L."/>
            <person name="Teles M."/>
            <person name="MacKenzie S."/>
            <person name="Amaro C."/>
        </authorList>
    </citation>
    <scope>NUCLEOTIDE SEQUENCE</scope>
</reference>
<organism evidence="1">
    <name type="scientific">Anguilla anguilla</name>
    <name type="common">European freshwater eel</name>
    <name type="synonym">Muraena anguilla</name>
    <dbReference type="NCBI Taxonomy" id="7936"/>
    <lineage>
        <taxon>Eukaryota</taxon>
        <taxon>Metazoa</taxon>
        <taxon>Chordata</taxon>
        <taxon>Craniata</taxon>
        <taxon>Vertebrata</taxon>
        <taxon>Euteleostomi</taxon>
        <taxon>Actinopterygii</taxon>
        <taxon>Neopterygii</taxon>
        <taxon>Teleostei</taxon>
        <taxon>Anguilliformes</taxon>
        <taxon>Anguillidae</taxon>
        <taxon>Anguilla</taxon>
    </lineage>
</organism>
<evidence type="ECO:0000313" key="1">
    <source>
        <dbReference type="EMBL" id="JAH39235.1"/>
    </source>
</evidence>
<reference evidence="1" key="1">
    <citation type="submission" date="2014-11" db="EMBL/GenBank/DDBJ databases">
        <authorList>
            <person name="Amaro Gonzalez C."/>
        </authorList>
    </citation>
    <scope>NUCLEOTIDE SEQUENCE</scope>
</reference>
<dbReference type="EMBL" id="GBXM01069342">
    <property type="protein sequence ID" value="JAH39235.1"/>
    <property type="molecule type" value="Transcribed_RNA"/>
</dbReference>